<dbReference type="InterPro" id="IPR050570">
    <property type="entry name" value="Cell_wall_metabolism_enzyme"/>
</dbReference>
<evidence type="ECO:0000259" key="2">
    <source>
        <dbReference type="Pfam" id="PF01551"/>
    </source>
</evidence>
<dbReference type="CDD" id="cd12797">
    <property type="entry name" value="M23_peptidase"/>
    <property type="match status" value="1"/>
</dbReference>
<proteinExistence type="predicted"/>
<dbReference type="InterPro" id="IPR011055">
    <property type="entry name" value="Dup_hybrid_motif"/>
</dbReference>
<dbReference type="GO" id="GO:0016787">
    <property type="term" value="F:hydrolase activity"/>
    <property type="evidence" value="ECO:0007669"/>
    <property type="project" value="UniProtKB-KW"/>
</dbReference>
<dbReference type="EC" id="3.4.24.-" evidence="3"/>
<comment type="caution">
    <text evidence="3">The sequence shown here is derived from an EMBL/GenBank/DDBJ whole genome shotgun (WGS) entry which is preliminary data.</text>
</comment>
<evidence type="ECO:0000313" key="3">
    <source>
        <dbReference type="EMBL" id="MFD2762474.1"/>
    </source>
</evidence>
<organism evidence="3 4">
    <name type="scientific">Lentibacillus juripiscarius</name>
    <dbReference type="NCBI Taxonomy" id="257446"/>
    <lineage>
        <taxon>Bacteria</taxon>
        <taxon>Bacillati</taxon>
        <taxon>Bacillota</taxon>
        <taxon>Bacilli</taxon>
        <taxon>Bacillales</taxon>
        <taxon>Bacillaceae</taxon>
        <taxon>Lentibacillus</taxon>
    </lineage>
</organism>
<protein>
    <submittedName>
        <fullName evidence="3">M23 family metallopeptidase</fullName>
        <ecNumber evidence="3">3.4.24.-</ecNumber>
    </submittedName>
</protein>
<feature type="transmembrane region" description="Helical" evidence="1">
    <location>
        <begin position="98"/>
        <end position="118"/>
    </location>
</feature>
<dbReference type="Gene3D" id="2.70.70.10">
    <property type="entry name" value="Glucose Permease (Domain IIA)"/>
    <property type="match status" value="1"/>
</dbReference>
<reference evidence="4" key="1">
    <citation type="journal article" date="2019" name="Int. J. Syst. Evol. Microbiol.">
        <title>The Global Catalogue of Microorganisms (GCM) 10K type strain sequencing project: providing services to taxonomists for standard genome sequencing and annotation.</title>
        <authorList>
            <consortium name="The Broad Institute Genomics Platform"/>
            <consortium name="The Broad Institute Genome Sequencing Center for Infectious Disease"/>
            <person name="Wu L."/>
            <person name="Ma J."/>
        </authorList>
    </citation>
    <scope>NUCLEOTIDE SEQUENCE [LARGE SCALE GENOMIC DNA]</scope>
    <source>
        <strain evidence="4">TISTR 1535</strain>
    </source>
</reference>
<dbReference type="RefSeq" id="WP_382396019.1">
    <property type="nucleotide sequence ID" value="NZ_JBHUNA010000042.1"/>
</dbReference>
<dbReference type="EMBL" id="JBHUNA010000042">
    <property type="protein sequence ID" value="MFD2762474.1"/>
    <property type="molecule type" value="Genomic_DNA"/>
</dbReference>
<dbReference type="SUPFAM" id="SSF51261">
    <property type="entry name" value="Duplicated hybrid motif"/>
    <property type="match status" value="1"/>
</dbReference>
<gene>
    <name evidence="3" type="ORF">ACFSUO_16075</name>
</gene>
<sequence length="301" mass="34030">MLLSILQIIGLQLVLPAAFIFSLWRIKSENKLDWIIQLLFTVIYIMWIFLSGPWDWLGYYVRYVWVILLIPAVFFSWKKTRSLPLRTTLNGSQKITRGIHIVLILVFGLYNVSVFSSYTTQEEAIDLMFPLQDGTYYVGQGGSSTQMNYHHAHEPQQYALDIAKLNSFGSRASGIYPKDLDQFAIYGDTLYSPCTGEAMEVRDGLPDLTPPEMNPEQPEGNYAALACEDTDAIVYIAHMQENSIMIQEGDTIQKGQPIGTVGNSGNTTEPHLHIHAEEEGVGIPIKFDDQFLTRNDLVRTN</sequence>
<feature type="transmembrane region" description="Helical" evidence="1">
    <location>
        <begin position="6"/>
        <end position="24"/>
    </location>
</feature>
<feature type="transmembrane region" description="Helical" evidence="1">
    <location>
        <begin position="36"/>
        <end position="54"/>
    </location>
</feature>
<keyword evidence="1" id="KW-1133">Transmembrane helix</keyword>
<dbReference type="InterPro" id="IPR016047">
    <property type="entry name" value="M23ase_b-sheet_dom"/>
</dbReference>
<accession>A0ABW5VCB5</accession>
<feature type="transmembrane region" description="Helical" evidence="1">
    <location>
        <begin position="60"/>
        <end position="77"/>
    </location>
</feature>
<keyword evidence="1" id="KW-0472">Membrane</keyword>
<keyword evidence="1" id="KW-0812">Transmembrane</keyword>
<dbReference type="PANTHER" id="PTHR21666:SF270">
    <property type="entry name" value="MUREIN HYDROLASE ACTIVATOR ENVC"/>
    <property type="match status" value="1"/>
</dbReference>
<dbReference type="PANTHER" id="PTHR21666">
    <property type="entry name" value="PEPTIDASE-RELATED"/>
    <property type="match status" value="1"/>
</dbReference>
<keyword evidence="3" id="KW-0378">Hydrolase</keyword>
<evidence type="ECO:0000256" key="1">
    <source>
        <dbReference type="SAM" id="Phobius"/>
    </source>
</evidence>
<name>A0ABW5VCB5_9BACI</name>
<feature type="domain" description="M23ase beta-sheet core" evidence="2">
    <location>
        <begin position="220"/>
        <end position="280"/>
    </location>
</feature>
<dbReference type="Pfam" id="PF01551">
    <property type="entry name" value="Peptidase_M23"/>
    <property type="match status" value="1"/>
</dbReference>
<dbReference type="Proteomes" id="UP001597502">
    <property type="component" value="Unassembled WGS sequence"/>
</dbReference>
<evidence type="ECO:0000313" key="4">
    <source>
        <dbReference type="Proteomes" id="UP001597502"/>
    </source>
</evidence>
<keyword evidence="4" id="KW-1185">Reference proteome</keyword>